<dbReference type="AlphaFoldDB" id="A0A195BTB3"/>
<keyword evidence="1" id="KW-0812">Transmembrane</keyword>
<accession>A0A195BTB3</accession>
<evidence type="ECO:0000256" key="1">
    <source>
        <dbReference type="SAM" id="Phobius"/>
    </source>
</evidence>
<feature type="transmembrane region" description="Helical" evidence="1">
    <location>
        <begin position="105"/>
        <end position="122"/>
    </location>
</feature>
<evidence type="ECO:0000313" key="3">
    <source>
        <dbReference type="Proteomes" id="UP000078540"/>
    </source>
</evidence>
<dbReference type="Proteomes" id="UP000078540">
    <property type="component" value="Unassembled WGS sequence"/>
</dbReference>
<reference evidence="2 3" key="1">
    <citation type="submission" date="2015-09" db="EMBL/GenBank/DDBJ databases">
        <title>Atta colombica WGS genome.</title>
        <authorList>
            <person name="Nygaard S."/>
            <person name="Hu H."/>
            <person name="Boomsma J."/>
            <person name="Zhang G."/>
        </authorList>
    </citation>
    <scope>NUCLEOTIDE SEQUENCE [LARGE SCALE GENOMIC DNA]</scope>
    <source>
        <strain evidence="2">Treedump-2</strain>
        <tissue evidence="2">Whole body</tissue>
    </source>
</reference>
<proteinExistence type="predicted"/>
<name>A0A195BTB3_9HYME</name>
<dbReference type="EMBL" id="KQ976417">
    <property type="protein sequence ID" value="KYM89918.1"/>
    <property type="molecule type" value="Genomic_DNA"/>
</dbReference>
<gene>
    <name evidence="2" type="ORF">ALC53_02230</name>
</gene>
<protein>
    <submittedName>
        <fullName evidence="2">Uncharacterized protein</fullName>
    </submittedName>
</protein>
<sequence>MASVMTVSYTYSTRINPTHAKVFRVNFPFPTVVVVAMLHAEFHEPTSQKPSPRFSIFGVYEVPTGVFDAFRVSAADGGFDQFMSAKCFLDGGAYFSPSSKKQKPFVTILMVTFASLIIPAVGGTG</sequence>
<keyword evidence="1" id="KW-0472">Membrane</keyword>
<organism evidence="2 3">
    <name type="scientific">Atta colombica</name>
    <dbReference type="NCBI Taxonomy" id="520822"/>
    <lineage>
        <taxon>Eukaryota</taxon>
        <taxon>Metazoa</taxon>
        <taxon>Ecdysozoa</taxon>
        <taxon>Arthropoda</taxon>
        <taxon>Hexapoda</taxon>
        <taxon>Insecta</taxon>
        <taxon>Pterygota</taxon>
        <taxon>Neoptera</taxon>
        <taxon>Endopterygota</taxon>
        <taxon>Hymenoptera</taxon>
        <taxon>Apocrita</taxon>
        <taxon>Aculeata</taxon>
        <taxon>Formicoidea</taxon>
        <taxon>Formicidae</taxon>
        <taxon>Myrmicinae</taxon>
        <taxon>Atta</taxon>
    </lineage>
</organism>
<keyword evidence="1" id="KW-1133">Transmembrane helix</keyword>
<evidence type="ECO:0000313" key="2">
    <source>
        <dbReference type="EMBL" id="KYM89918.1"/>
    </source>
</evidence>
<keyword evidence="3" id="KW-1185">Reference proteome</keyword>